<dbReference type="GO" id="GO:0046872">
    <property type="term" value="F:metal ion binding"/>
    <property type="evidence" value="ECO:0007669"/>
    <property type="project" value="UniProtKB-KW"/>
</dbReference>
<feature type="transmembrane region" description="Helical" evidence="13">
    <location>
        <begin position="179"/>
        <end position="198"/>
    </location>
</feature>
<evidence type="ECO:0000256" key="9">
    <source>
        <dbReference type="ARBA" id="ARBA00022833"/>
    </source>
</evidence>
<evidence type="ECO:0000256" key="4">
    <source>
        <dbReference type="ARBA" id="ARBA00022475"/>
    </source>
</evidence>
<feature type="transmembrane region" description="Helical" evidence="13">
    <location>
        <begin position="55"/>
        <end position="75"/>
    </location>
</feature>
<evidence type="ECO:0000256" key="12">
    <source>
        <dbReference type="ARBA" id="ARBA00023136"/>
    </source>
</evidence>
<dbReference type="RefSeq" id="WP_093005374.1">
    <property type="nucleotide sequence ID" value="NZ_FNBC01000003.1"/>
</dbReference>
<evidence type="ECO:0000256" key="5">
    <source>
        <dbReference type="ARBA" id="ARBA00022670"/>
    </source>
</evidence>
<organism evidence="15 16">
    <name type="scientific">Thermus arciformis</name>
    <dbReference type="NCBI Taxonomy" id="482827"/>
    <lineage>
        <taxon>Bacteria</taxon>
        <taxon>Thermotogati</taxon>
        <taxon>Deinococcota</taxon>
        <taxon>Deinococci</taxon>
        <taxon>Thermales</taxon>
        <taxon>Thermaceae</taxon>
        <taxon>Thermus</taxon>
    </lineage>
</organism>
<feature type="transmembrane region" description="Helical" evidence="13">
    <location>
        <begin position="135"/>
        <end position="158"/>
    </location>
</feature>
<keyword evidence="6 13" id="KW-0812">Transmembrane</keyword>
<dbReference type="STRING" id="482827.SAMN04488243_10378"/>
<evidence type="ECO:0000256" key="13">
    <source>
        <dbReference type="SAM" id="Phobius"/>
    </source>
</evidence>
<evidence type="ECO:0000256" key="10">
    <source>
        <dbReference type="ARBA" id="ARBA00022989"/>
    </source>
</evidence>
<proteinExistence type="inferred from homology"/>
<sequence length="219" mass="24012">MLALLQQDPLAFALAFAALLLSLGLHEWGHAYTAFRFGDPTPKRLGRLTLNPLRHLDPLGTALLLLLGFGWAKPVPINPAAFRPYRLGLFVVSVAGILLNLALAVLFALLVRGLYALDPLGVALTFRGEGHTATGVLALALFFASSINLVLAVFNLLPIPPLDGFKILQSLLPLSWQPFLWRLEGYAWLSFLLLLTLLRGPVQEVLAFARRVFFGVFFS</sequence>
<evidence type="ECO:0000256" key="7">
    <source>
        <dbReference type="ARBA" id="ARBA00022723"/>
    </source>
</evidence>
<evidence type="ECO:0000256" key="6">
    <source>
        <dbReference type="ARBA" id="ARBA00022692"/>
    </source>
</evidence>
<reference evidence="16" key="1">
    <citation type="submission" date="2016-10" db="EMBL/GenBank/DDBJ databases">
        <authorList>
            <person name="Varghese N."/>
            <person name="Submissions S."/>
        </authorList>
    </citation>
    <scope>NUCLEOTIDE SEQUENCE [LARGE SCALE GENOMIC DNA]</scope>
    <source>
        <strain evidence="16">CGMCC 1.6992</strain>
    </source>
</reference>
<comment type="similarity">
    <text evidence="3">Belongs to the peptidase M50B family.</text>
</comment>
<dbReference type="PANTHER" id="PTHR35864:SF1">
    <property type="entry name" value="ZINC METALLOPROTEASE YWHC-RELATED"/>
    <property type="match status" value="1"/>
</dbReference>
<protein>
    <submittedName>
        <fullName evidence="15">Zn-dependent protease (Includes SpoIVFB)</fullName>
    </submittedName>
</protein>
<dbReference type="GO" id="GO:0005886">
    <property type="term" value="C:plasma membrane"/>
    <property type="evidence" value="ECO:0007669"/>
    <property type="project" value="UniProtKB-SubCell"/>
</dbReference>
<dbReference type="GO" id="GO:0006508">
    <property type="term" value="P:proteolysis"/>
    <property type="evidence" value="ECO:0007669"/>
    <property type="project" value="UniProtKB-KW"/>
</dbReference>
<keyword evidence="9" id="KW-0862">Zinc</keyword>
<dbReference type="Proteomes" id="UP000199446">
    <property type="component" value="Unassembled WGS sequence"/>
</dbReference>
<evidence type="ECO:0000259" key="14">
    <source>
        <dbReference type="Pfam" id="PF02163"/>
    </source>
</evidence>
<feature type="domain" description="Peptidase M50" evidence="14">
    <location>
        <begin position="16"/>
        <end position="173"/>
    </location>
</feature>
<keyword evidence="5 15" id="KW-0645">Protease</keyword>
<dbReference type="CDD" id="cd06158">
    <property type="entry name" value="S2P-M50_like_1"/>
    <property type="match status" value="1"/>
</dbReference>
<evidence type="ECO:0000313" key="15">
    <source>
        <dbReference type="EMBL" id="SDE53630.1"/>
    </source>
</evidence>
<dbReference type="InterPro" id="IPR044537">
    <property type="entry name" value="Rip2-like"/>
</dbReference>
<evidence type="ECO:0000256" key="11">
    <source>
        <dbReference type="ARBA" id="ARBA00023049"/>
    </source>
</evidence>
<accession>A0A1G7DR29</accession>
<keyword evidence="4" id="KW-1003">Cell membrane</keyword>
<keyword evidence="7" id="KW-0479">Metal-binding</keyword>
<keyword evidence="16" id="KW-1185">Reference proteome</keyword>
<dbReference type="GO" id="GO:0008237">
    <property type="term" value="F:metallopeptidase activity"/>
    <property type="evidence" value="ECO:0007669"/>
    <property type="project" value="UniProtKB-KW"/>
</dbReference>
<name>A0A1G7DR29_9DEIN</name>
<evidence type="ECO:0000256" key="2">
    <source>
        <dbReference type="ARBA" id="ARBA00004651"/>
    </source>
</evidence>
<feature type="transmembrane region" description="Helical" evidence="13">
    <location>
        <begin position="87"/>
        <end position="115"/>
    </location>
</feature>
<dbReference type="PANTHER" id="PTHR35864">
    <property type="entry name" value="ZINC METALLOPROTEASE MJ0611-RELATED"/>
    <property type="match status" value="1"/>
</dbReference>
<dbReference type="InterPro" id="IPR052348">
    <property type="entry name" value="Metallopeptidase_M50B"/>
</dbReference>
<dbReference type="OrthoDB" id="9800627at2"/>
<keyword evidence="10 13" id="KW-1133">Transmembrane helix</keyword>
<keyword evidence="8" id="KW-0378">Hydrolase</keyword>
<comment type="subcellular location">
    <subcellularLocation>
        <location evidence="2">Cell membrane</location>
        <topology evidence="2">Multi-pass membrane protein</topology>
    </subcellularLocation>
</comment>
<evidence type="ECO:0000256" key="1">
    <source>
        <dbReference type="ARBA" id="ARBA00001947"/>
    </source>
</evidence>
<dbReference type="Pfam" id="PF02163">
    <property type="entry name" value="Peptidase_M50"/>
    <property type="match status" value="1"/>
</dbReference>
<dbReference type="InterPro" id="IPR008915">
    <property type="entry name" value="Peptidase_M50"/>
</dbReference>
<keyword evidence="11" id="KW-0482">Metalloprotease</keyword>
<dbReference type="AlphaFoldDB" id="A0A1G7DR29"/>
<evidence type="ECO:0000313" key="16">
    <source>
        <dbReference type="Proteomes" id="UP000199446"/>
    </source>
</evidence>
<evidence type="ECO:0000256" key="3">
    <source>
        <dbReference type="ARBA" id="ARBA00007931"/>
    </source>
</evidence>
<dbReference type="EMBL" id="FNBC01000003">
    <property type="protein sequence ID" value="SDE53630.1"/>
    <property type="molecule type" value="Genomic_DNA"/>
</dbReference>
<gene>
    <name evidence="15" type="ORF">SAMN04488243_10378</name>
</gene>
<comment type="cofactor">
    <cofactor evidence="1">
        <name>Zn(2+)</name>
        <dbReference type="ChEBI" id="CHEBI:29105"/>
    </cofactor>
</comment>
<evidence type="ECO:0000256" key="8">
    <source>
        <dbReference type="ARBA" id="ARBA00022801"/>
    </source>
</evidence>
<keyword evidence="12 13" id="KW-0472">Membrane</keyword>